<gene>
    <name evidence="6" type="ORF">HJC23_007343</name>
</gene>
<dbReference type="AlphaFoldDB" id="A0ABD3PCX2"/>
<evidence type="ECO:0000256" key="4">
    <source>
        <dbReference type="ARBA" id="ARBA00023136"/>
    </source>
</evidence>
<dbReference type="EMBL" id="JABMIG020000209">
    <property type="protein sequence ID" value="KAL3785787.1"/>
    <property type="molecule type" value="Genomic_DNA"/>
</dbReference>
<dbReference type="InterPro" id="IPR053213">
    <property type="entry name" value="RLP29"/>
</dbReference>
<comment type="subcellular location">
    <subcellularLocation>
        <location evidence="1">Membrane</location>
    </subcellularLocation>
</comment>
<dbReference type="InterPro" id="IPR032675">
    <property type="entry name" value="LRR_dom_sf"/>
</dbReference>
<dbReference type="PANTHER" id="PTHR48009:SF16">
    <property type="entry name" value="LEUCINE-RICH REPEAT-CONTAINING N-TERMINAL PLANT-TYPE DOMAIN-CONTAINING PROTEIN"/>
    <property type="match status" value="1"/>
</dbReference>
<dbReference type="GO" id="GO:0016020">
    <property type="term" value="C:membrane"/>
    <property type="evidence" value="ECO:0007669"/>
    <property type="project" value="UniProtKB-SubCell"/>
</dbReference>
<name>A0ABD3PCX2_9STRA</name>
<reference evidence="6 7" key="1">
    <citation type="journal article" date="2020" name="G3 (Bethesda)">
        <title>Improved Reference Genome for Cyclotella cryptica CCMP332, a Model for Cell Wall Morphogenesis, Salinity Adaptation, and Lipid Production in Diatoms (Bacillariophyta).</title>
        <authorList>
            <person name="Roberts W.R."/>
            <person name="Downey K.M."/>
            <person name="Ruck E.C."/>
            <person name="Traller J.C."/>
            <person name="Alverson A.J."/>
        </authorList>
    </citation>
    <scope>NUCLEOTIDE SEQUENCE [LARGE SCALE GENOMIC DNA]</scope>
    <source>
        <strain evidence="6 7">CCMP332</strain>
    </source>
</reference>
<comment type="caution">
    <text evidence="6">The sequence shown here is derived from an EMBL/GenBank/DDBJ whole genome shotgun (WGS) entry which is preliminary data.</text>
</comment>
<dbReference type="PANTHER" id="PTHR48009">
    <property type="entry name" value="LEUCINE-RICH REPEAT (LRR) FAMILY PROTEIN"/>
    <property type="match status" value="1"/>
</dbReference>
<feature type="domain" description="Disease resistance R13L4/SHOC-2-like LRR" evidence="5">
    <location>
        <begin position="189"/>
        <end position="280"/>
    </location>
</feature>
<dbReference type="FunFam" id="3.80.10.10:FF:000400">
    <property type="entry name" value="Nuclear pore complex protein NUP107"/>
    <property type="match status" value="1"/>
</dbReference>
<dbReference type="InterPro" id="IPR055414">
    <property type="entry name" value="LRR_R13L4/SHOC2-like"/>
</dbReference>
<dbReference type="Pfam" id="PF23598">
    <property type="entry name" value="LRR_14"/>
    <property type="match status" value="1"/>
</dbReference>
<protein>
    <recommendedName>
        <fullName evidence="5">Disease resistance R13L4/SHOC-2-like LRR domain-containing protein</fullName>
    </recommendedName>
</protein>
<proteinExistence type="predicted"/>
<evidence type="ECO:0000256" key="2">
    <source>
        <dbReference type="ARBA" id="ARBA00022729"/>
    </source>
</evidence>
<keyword evidence="7" id="KW-1185">Reference proteome</keyword>
<organism evidence="6 7">
    <name type="scientific">Cyclotella cryptica</name>
    <dbReference type="NCBI Taxonomy" id="29204"/>
    <lineage>
        <taxon>Eukaryota</taxon>
        <taxon>Sar</taxon>
        <taxon>Stramenopiles</taxon>
        <taxon>Ochrophyta</taxon>
        <taxon>Bacillariophyta</taxon>
        <taxon>Coscinodiscophyceae</taxon>
        <taxon>Thalassiosirophycidae</taxon>
        <taxon>Stephanodiscales</taxon>
        <taxon>Stephanodiscaceae</taxon>
        <taxon>Cyclotella</taxon>
    </lineage>
</organism>
<evidence type="ECO:0000313" key="7">
    <source>
        <dbReference type="Proteomes" id="UP001516023"/>
    </source>
</evidence>
<dbReference type="SUPFAM" id="SSF52058">
    <property type="entry name" value="L domain-like"/>
    <property type="match status" value="1"/>
</dbReference>
<accession>A0ABD3PCX2</accession>
<dbReference type="Gene3D" id="3.80.10.10">
    <property type="entry name" value="Ribonuclease Inhibitor"/>
    <property type="match status" value="1"/>
</dbReference>
<keyword evidence="2" id="KW-0732">Signal</keyword>
<keyword evidence="4" id="KW-0472">Membrane</keyword>
<dbReference type="Proteomes" id="UP001516023">
    <property type="component" value="Unassembled WGS sequence"/>
</dbReference>
<keyword evidence="3" id="KW-0677">Repeat</keyword>
<evidence type="ECO:0000256" key="3">
    <source>
        <dbReference type="ARBA" id="ARBA00022737"/>
    </source>
</evidence>
<evidence type="ECO:0000256" key="1">
    <source>
        <dbReference type="ARBA" id="ARBA00004370"/>
    </source>
</evidence>
<sequence length="316" mass="35038">MLFYHNAEPITGSTYMNREPNLTSSTPTPPSILSVPEATISPFNLPTTKPLTTPSYTVSSQISTISREQSIMEAIETNVLQRNVKFDELPQTDNRILALNWLLDEDQMQLDPTDSNLNQRYILALLSFELGPIPNLDLGSIPENAKDSVEWLSGEDECKWWLVTCSVNGDVRVLHLDGSLEPALYLEGTLPPEIGNLNQLTNLDLQSNFLSGTLPSEIGNLNELTVLFLGSNQFRGSVPSELGNLNELIYLDLGYNMFSGSLPSELGLLKELTTLNLESNQFTGTFPWNETSKMTKLCFEYGNSFTGATPAEIECF</sequence>
<evidence type="ECO:0000259" key="5">
    <source>
        <dbReference type="Pfam" id="PF23598"/>
    </source>
</evidence>
<evidence type="ECO:0000313" key="6">
    <source>
        <dbReference type="EMBL" id="KAL3785787.1"/>
    </source>
</evidence>